<sequence>MSCSYDGLGGLDISLDLLLILLLISQHLSQSSLDLSPSSLDLSQSLSIVTRSLSIATLDSSIDLLSSRATTEKAVNCELSDQNPVLFPPFDLCRFKSKSPSPLPVQIKSLISSAASNLNKVYVPPPSI</sequence>
<name>A0A8S9QUV7_BRACR</name>
<proteinExistence type="predicted"/>
<gene>
    <name evidence="2" type="ORF">F2Q69_00010487</name>
</gene>
<accession>A0A8S9QUV7</accession>
<protein>
    <submittedName>
        <fullName evidence="2">Uncharacterized protein</fullName>
    </submittedName>
</protein>
<comment type="caution">
    <text evidence="2">The sequence shown here is derived from an EMBL/GenBank/DDBJ whole genome shotgun (WGS) entry which is preliminary data.</text>
</comment>
<evidence type="ECO:0000313" key="3">
    <source>
        <dbReference type="Proteomes" id="UP000712600"/>
    </source>
</evidence>
<evidence type="ECO:0000313" key="2">
    <source>
        <dbReference type="EMBL" id="KAF3555477.1"/>
    </source>
</evidence>
<keyword evidence="1" id="KW-0732">Signal</keyword>
<dbReference type="Proteomes" id="UP000712600">
    <property type="component" value="Unassembled WGS sequence"/>
</dbReference>
<reference evidence="2" key="1">
    <citation type="submission" date="2019-12" db="EMBL/GenBank/DDBJ databases">
        <title>Genome sequencing and annotation of Brassica cretica.</title>
        <authorList>
            <person name="Studholme D.J."/>
            <person name="Sarris P."/>
        </authorList>
    </citation>
    <scope>NUCLEOTIDE SEQUENCE</scope>
    <source>
        <strain evidence="2">PFS-109/04</strain>
        <tissue evidence="2">Leaf</tissue>
    </source>
</reference>
<evidence type="ECO:0000256" key="1">
    <source>
        <dbReference type="SAM" id="SignalP"/>
    </source>
</evidence>
<feature type="chain" id="PRO_5035869659" evidence="1">
    <location>
        <begin position="32"/>
        <end position="128"/>
    </location>
</feature>
<dbReference type="AlphaFoldDB" id="A0A8S9QUV7"/>
<feature type="signal peptide" evidence="1">
    <location>
        <begin position="1"/>
        <end position="31"/>
    </location>
</feature>
<dbReference type="EMBL" id="QGKX02000996">
    <property type="protein sequence ID" value="KAF3555477.1"/>
    <property type="molecule type" value="Genomic_DNA"/>
</dbReference>
<organism evidence="2 3">
    <name type="scientific">Brassica cretica</name>
    <name type="common">Mustard</name>
    <dbReference type="NCBI Taxonomy" id="69181"/>
    <lineage>
        <taxon>Eukaryota</taxon>
        <taxon>Viridiplantae</taxon>
        <taxon>Streptophyta</taxon>
        <taxon>Embryophyta</taxon>
        <taxon>Tracheophyta</taxon>
        <taxon>Spermatophyta</taxon>
        <taxon>Magnoliopsida</taxon>
        <taxon>eudicotyledons</taxon>
        <taxon>Gunneridae</taxon>
        <taxon>Pentapetalae</taxon>
        <taxon>rosids</taxon>
        <taxon>malvids</taxon>
        <taxon>Brassicales</taxon>
        <taxon>Brassicaceae</taxon>
        <taxon>Brassiceae</taxon>
        <taxon>Brassica</taxon>
    </lineage>
</organism>